<dbReference type="Pfam" id="PF14309">
    <property type="entry name" value="DUF4378"/>
    <property type="match status" value="1"/>
</dbReference>
<feature type="compositionally biased region" description="Basic residues" evidence="2">
    <location>
        <begin position="16"/>
        <end position="28"/>
    </location>
</feature>
<dbReference type="Proteomes" id="UP000652761">
    <property type="component" value="Unassembled WGS sequence"/>
</dbReference>
<feature type="coiled-coil region" evidence="1">
    <location>
        <begin position="781"/>
        <end position="808"/>
    </location>
</feature>
<accession>A0A843WN91</accession>
<gene>
    <name evidence="4" type="ORF">Taro_041978</name>
</gene>
<comment type="caution">
    <text evidence="4">The sequence shown here is derived from an EMBL/GenBank/DDBJ whole genome shotgun (WGS) entry which is preliminary data.</text>
</comment>
<keyword evidence="1" id="KW-0175">Coiled coil</keyword>
<proteinExistence type="predicted"/>
<organism evidence="4 5">
    <name type="scientific">Colocasia esculenta</name>
    <name type="common">Wild taro</name>
    <name type="synonym">Arum esculentum</name>
    <dbReference type="NCBI Taxonomy" id="4460"/>
    <lineage>
        <taxon>Eukaryota</taxon>
        <taxon>Viridiplantae</taxon>
        <taxon>Streptophyta</taxon>
        <taxon>Embryophyta</taxon>
        <taxon>Tracheophyta</taxon>
        <taxon>Spermatophyta</taxon>
        <taxon>Magnoliopsida</taxon>
        <taxon>Liliopsida</taxon>
        <taxon>Araceae</taxon>
        <taxon>Aroideae</taxon>
        <taxon>Colocasieae</taxon>
        <taxon>Colocasia</taxon>
    </lineage>
</organism>
<keyword evidence="5" id="KW-1185">Reference proteome</keyword>
<name>A0A843WN91_COLES</name>
<evidence type="ECO:0000313" key="5">
    <source>
        <dbReference type="Proteomes" id="UP000652761"/>
    </source>
</evidence>
<evidence type="ECO:0000259" key="3">
    <source>
        <dbReference type="Pfam" id="PF14309"/>
    </source>
</evidence>
<protein>
    <recommendedName>
        <fullName evidence="3">DUF4378 domain-containing protein</fullName>
    </recommendedName>
</protein>
<evidence type="ECO:0000313" key="4">
    <source>
        <dbReference type="EMBL" id="MQM09116.1"/>
    </source>
</evidence>
<dbReference type="OrthoDB" id="1925259at2759"/>
<evidence type="ECO:0000256" key="2">
    <source>
        <dbReference type="SAM" id="MobiDB-lite"/>
    </source>
</evidence>
<feature type="region of interest" description="Disordered" evidence="2">
    <location>
        <begin position="1"/>
        <end position="62"/>
    </location>
</feature>
<feature type="compositionally biased region" description="Basic and acidic residues" evidence="2">
    <location>
        <begin position="194"/>
        <end position="210"/>
    </location>
</feature>
<reference evidence="4" key="1">
    <citation type="submission" date="2017-07" db="EMBL/GenBank/DDBJ databases">
        <title>Taro Niue Genome Assembly and Annotation.</title>
        <authorList>
            <person name="Atibalentja N."/>
            <person name="Keating K."/>
            <person name="Fields C.J."/>
        </authorList>
    </citation>
    <scope>NUCLEOTIDE SEQUENCE</scope>
    <source>
        <strain evidence="4">Niue_2</strain>
        <tissue evidence="4">Leaf</tissue>
    </source>
</reference>
<dbReference type="EMBL" id="NMUH01004293">
    <property type="protein sequence ID" value="MQM09116.1"/>
    <property type="molecule type" value="Genomic_DNA"/>
</dbReference>
<dbReference type="InterPro" id="IPR025486">
    <property type="entry name" value="DUF4378"/>
</dbReference>
<feature type="domain" description="DUF4378" evidence="3">
    <location>
        <begin position="840"/>
        <end position="986"/>
    </location>
</feature>
<sequence>MLDVDRFRQGGGPARSVRREKSSHRPHGSSKVVMPDLRPRGGGGGGGGDLVLPSDAARGRGNFPMRKQASALKVEADEKVKIPAQHNMESSSKRASGTPVKILMEKEMQNHVESKRHSTSVIAKLMGLDPLPNRQPCNMQKRESVTCSHKGSSEGFPGRISCEQRKQEFKDIFEVLETKALERPKSLSSRRRSKEMAMIRQKDKLQKSEESSETSEISDSSKDLNVGFLQEPASLFEKYLRDLHYVSATPEACHITVLKSSNVPKHKNSEMYQKSERTERNTPMRRNATHKPEADIFLPINKEHTVSCSSRLSKSKLGGNIDVNSLPTRIVVLKPSLEKDQKSAKIQGTSENFQLSNIDYRRRREFRRSGSVGLFSDLKERQTLPDDAELSHRMKSSREIAKEITKHMRHTVNGDDAGPRHSTFPGHGNLHKIPVASVWTDSEAVIQTSGPVDGWYKNYNSSYSNETYASREAKKHLSERWMMTHKSKEVGHAGDGLSTLGEMLALSDRETPNMLSSSVSGQEKLPVRFHGKEVYTRWISPSGISSKDGWKDGCASGLPRSKSLPASSTIYGSPNSADVPGISYIDNPFMLKDTLNVGSRKFSVEKSTNRSFTIPYKNVKNYSNSSQPSSCDEEENKLPVRGSLVDQNELVSDVYSKNSTVEKFPLSESSACSISDTTYVVDCVPVSCDVGPEFPCLTAEQQLPQSIGSSEPEADECSPANCEKEIVAKESLHNQPESASTLPHTHITGETCLVVDKVVEQPSPISVLEPPEENECSPESFERVSADLQELRMQLELLKLETRDTNSDRLVIGNEDASGEVVDVPIAGISQTSGDEEDRDFSYILNVLRDSGFHNADHDTLFSAFYSTEYPVCPDAFEKLEKIYGGVTWSRAERKLLFDLANTALADILALNNDLYPWVNPKGGRLIGCRKNLGEEWQSLVRQRMAVSSDASDKFIDAIRWLDLTVDIDSIGREVERMLKDDLLEELVSDILCV</sequence>
<dbReference type="PANTHER" id="PTHR46836">
    <property type="entry name" value="AFADIN"/>
    <property type="match status" value="1"/>
</dbReference>
<dbReference type="AlphaFoldDB" id="A0A843WN91"/>
<feature type="compositionally biased region" description="Gly residues" evidence="2">
    <location>
        <begin position="40"/>
        <end position="49"/>
    </location>
</feature>
<evidence type="ECO:0000256" key="1">
    <source>
        <dbReference type="SAM" id="Coils"/>
    </source>
</evidence>
<feature type="region of interest" description="Disordered" evidence="2">
    <location>
        <begin position="184"/>
        <end position="221"/>
    </location>
</feature>
<dbReference type="PANTHER" id="PTHR46836:SF8">
    <property type="entry name" value="AFADIN"/>
    <property type="match status" value="1"/>
</dbReference>